<dbReference type="Pfam" id="PF00027">
    <property type="entry name" value="cNMP_binding"/>
    <property type="match status" value="1"/>
</dbReference>
<dbReference type="InterPro" id="IPR036388">
    <property type="entry name" value="WH-like_DNA-bd_sf"/>
</dbReference>
<protein>
    <submittedName>
        <fullName evidence="6">CRP-like cAMP-binding protein</fullName>
    </submittedName>
</protein>
<comment type="caution">
    <text evidence="6">The sequence shown here is derived from an EMBL/GenBank/DDBJ whole genome shotgun (WGS) entry which is preliminary data.</text>
</comment>
<dbReference type="PROSITE" id="PS51063">
    <property type="entry name" value="HTH_CRP_2"/>
    <property type="match status" value="1"/>
</dbReference>
<dbReference type="Pfam" id="PF13545">
    <property type="entry name" value="HTH_Crp_2"/>
    <property type="match status" value="1"/>
</dbReference>
<evidence type="ECO:0000256" key="1">
    <source>
        <dbReference type="ARBA" id="ARBA00023015"/>
    </source>
</evidence>
<organism evidence="6 7">
    <name type="scientific">Novosphingobium capsulatum</name>
    <dbReference type="NCBI Taxonomy" id="13688"/>
    <lineage>
        <taxon>Bacteria</taxon>
        <taxon>Pseudomonadati</taxon>
        <taxon>Pseudomonadota</taxon>
        <taxon>Alphaproteobacteria</taxon>
        <taxon>Sphingomonadales</taxon>
        <taxon>Sphingomonadaceae</taxon>
        <taxon>Novosphingobium</taxon>
    </lineage>
</organism>
<dbReference type="InterPro" id="IPR018490">
    <property type="entry name" value="cNMP-bd_dom_sf"/>
</dbReference>
<gene>
    <name evidence="6" type="ORF">J2792_002258</name>
</gene>
<keyword evidence="2" id="KW-0238">DNA-binding</keyword>
<reference evidence="6 7" key="1">
    <citation type="submission" date="2023-07" db="EMBL/GenBank/DDBJ databases">
        <title>Sorghum-associated microbial communities from plants grown in Nebraska, USA.</title>
        <authorList>
            <person name="Schachtman D."/>
        </authorList>
    </citation>
    <scope>NUCLEOTIDE SEQUENCE [LARGE SCALE GENOMIC DNA]</scope>
    <source>
        <strain evidence="6 7">DS1027</strain>
    </source>
</reference>
<dbReference type="InterPro" id="IPR012318">
    <property type="entry name" value="HTH_CRP"/>
</dbReference>
<sequence>MNPLQAKFARYVELDLQARTQIDGLLRSEGRLVPAGADLIREGEPIHFVKLVIDGWGCRYKLLEDGRRQVVAFLLPGDLCNPDALTAEAMDHSIGALNDMHCALIAPEVFDRACLRSHCLRQAMAFDACAMLGMQREWTLNLAARPALARIGALLCELHYRLAALGLAADGRFATPLTQVTLAEATGMTSVHVNRVVQDLRGRGLLHWHGRHITLPDPDRLAQLSGFSPRYLHMNRFVPGTFAGDPDLAAKSPRVPPRTESKIAGAI</sequence>
<dbReference type="InterPro" id="IPR000595">
    <property type="entry name" value="cNMP-bd_dom"/>
</dbReference>
<feature type="region of interest" description="Disordered" evidence="4">
    <location>
        <begin position="248"/>
        <end position="267"/>
    </location>
</feature>
<keyword evidence="7" id="KW-1185">Reference proteome</keyword>
<dbReference type="SUPFAM" id="SSF46785">
    <property type="entry name" value="Winged helix' DNA-binding domain"/>
    <property type="match status" value="1"/>
</dbReference>
<proteinExistence type="predicted"/>
<evidence type="ECO:0000256" key="4">
    <source>
        <dbReference type="SAM" id="MobiDB-lite"/>
    </source>
</evidence>
<dbReference type="RefSeq" id="WP_309805269.1">
    <property type="nucleotide sequence ID" value="NZ_JAVDRD010000005.1"/>
</dbReference>
<evidence type="ECO:0000256" key="3">
    <source>
        <dbReference type="ARBA" id="ARBA00023163"/>
    </source>
</evidence>
<dbReference type="EMBL" id="JAVDRD010000005">
    <property type="protein sequence ID" value="MDR6511386.1"/>
    <property type="molecule type" value="Genomic_DNA"/>
</dbReference>
<dbReference type="SMART" id="SM00419">
    <property type="entry name" value="HTH_CRP"/>
    <property type="match status" value="1"/>
</dbReference>
<evidence type="ECO:0000259" key="5">
    <source>
        <dbReference type="PROSITE" id="PS51063"/>
    </source>
</evidence>
<evidence type="ECO:0000313" key="6">
    <source>
        <dbReference type="EMBL" id="MDR6511386.1"/>
    </source>
</evidence>
<dbReference type="InterPro" id="IPR014710">
    <property type="entry name" value="RmlC-like_jellyroll"/>
</dbReference>
<accession>A0ABU1MMZ2</accession>
<dbReference type="InterPro" id="IPR036390">
    <property type="entry name" value="WH_DNA-bd_sf"/>
</dbReference>
<dbReference type="CDD" id="cd00038">
    <property type="entry name" value="CAP_ED"/>
    <property type="match status" value="1"/>
</dbReference>
<keyword evidence="1" id="KW-0805">Transcription regulation</keyword>
<dbReference type="SUPFAM" id="SSF51206">
    <property type="entry name" value="cAMP-binding domain-like"/>
    <property type="match status" value="1"/>
</dbReference>
<evidence type="ECO:0000313" key="7">
    <source>
        <dbReference type="Proteomes" id="UP001184150"/>
    </source>
</evidence>
<name>A0ABU1MMZ2_9SPHN</name>
<dbReference type="Proteomes" id="UP001184150">
    <property type="component" value="Unassembled WGS sequence"/>
</dbReference>
<evidence type="ECO:0000256" key="2">
    <source>
        <dbReference type="ARBA" id="ARBA00023125"/>
    </source>
</evidence>
<keyword evidence="3" id="KW-0804">Transcription</keyword>
<dbReference type="Gene3D" id="1.10.10.10">
    <property type="entry name" value="Winged helix-like DNA-binding domain superfamily/Winged helix DNA-binding domain"/>
    <property type="match status" value="1"/>
</dbReference>
<feature type="domain" description="HTH crp-type" evidence="5">
    <location>
        <begin position="145"/>
        <end position="219"/>
    </location>
</feature>
<dbReference type="Gene3D" id="2.60.120.10">
    <property type="entry name" value="Jelly Rolls"/>
    <property type="match status" value="1"/>
</dbReference>